<evidence type="ECO:0000313" key="10">
    <source>
        <dbReference type="Proteomes" id="UP000190162"/>
    </source>
</evidence>
<keyword evidence="6" id="KW-0119">Carbohydrate metabolism</keyword>
<protein>
    <submittedName>
        <fullName evidence="9">Uncharacterized conserved protein YgbK, DUF1537 family</fullName>
    </submittedName>
</protein>
<dbReference type="Gene3D" id="3.40.980.20">
    <property type="entry name" value="Four-carbon acid sugar kinase, nucleotide binding domain"/>
    <property type="match status" value="1"/>
</dbReference>
<keyword evidence="4" id="KW-0418">Kinase</keyword>
<comment type="similarity">
    <text evidence="1">Belongs to the four-carbon acid sugar kinase family.</text>
</comment>
<reference evidence="10" key="1">
    <citation type="submission" date="2017-02" db="EMBL/GenBank/DDBJ databases">
        <authorList>
            <person name="Varghese N."/>
            <person name="Submissions S."/>
        </authorList>
    </citation>
    <scope>NUCLEOTIDE SEQUENCE [LARGE SCALE GENOMIC DNA]</scope>
    <source>
        <strain evidence="10">DSM 22720</strain>
    </source>
</reference>
<dbReference type="RefSeq" id="WP_170915230.1">
    <property type="nucleotide sequence ID" value="NZ_FUXU01000091.1"/>
</dbReference>
<dbReference type="Pfam" id="PF17042">
    <property type="entry name" value="NBD_C"/>
    <property type="match status" value="1"/>
</dbReference>
<gene>
    <name evidence="9" type="ORF">SAMN02745132_04184</name>
</gene>
<evidence type="ECO:0000256" key="1">
    <source>
        <dbReference type="ARBA" id="ARBA00005715"/>
    </source>
</evidence>
<dbReference type="InterPro" id="IPR037051">
    <property type="entry name" value="4-carb_acid_sugar_kinase_N_sf"/>
</dbReference>
<dbReference type="GO" id="GO:0016301">
    <property type="term" value="F:kinase activity"/>
    <property type="evidence" value="ECO:0007669"/>
    <property type="project" value="UniProtKB-KW"/>
</dbReference>
<keyword evidence="2" id="KW-0808">Transferase</keyword>
<evidence type="ECO:0000256" key="5">
    <source>
        <dbReference type="ARBA" id="ARBA00022840"/>
    </source>
</evidence>
<evidence type="ECO:0000256" key="6">
    <source>
        <dbReference type="ARBA" id="ARBA00023277"/>
    </source>
</evidence>
<feature type="domain" description="Four-carbon acid sugar kinase nucleotide binding" evidence="8">
    <location>
        <begin position="279"/>
        <end position="364"/>
    </location>
</feature>
<evidence type="ECO:0000259" key="7">
    <source>
        <dbReference type="Pfam" id="PF07005"/>
    </source>
</evidence>
<name>A0A1T4VQ23_9GAMM</name>
<dbReference type="SUPFAM" id="SSF142764">
    <property type="entry name" value="YgbK-like"/>
    <property type="match status" value="1"/>
</dbReference>
<dbReference type="InterPro" id="IPR042213">
    <property type="entry name" value="NBD_C_sf"/>
</dbReference>
<dbReference type="Pfam" id="PF07005">
    <property type="entry name" value="SBD_N"/>
    <property type="match status" value="1"/>
</dbReference>
<keyword evidence="10" id="KW-1185">Reference proteome</keyword>
<proteinExistence type="inferred from homology"/>
<dbReference type="AlphaFoldDB" id="A0A1T4VQ23"/>
<organism evidence="9 10">
    <name type="scientific">Enterovibrio nigricans DSM 22720</name>
    <dbReference type="NCBI Taxonomy" id="1121868"/>
    <lineage>
        <taxon>Bacteria</taxon>
        <taxon>Pseudomonadati</taxon>
        <taxon>Pseudomonadota</taxon>
        <taxon>Gammaproteobacteria</taxon>
        <taxon>Vibrionales</taxon>
        <taxon>Vibrionaceae</taxon>
        <taxon>Enterovibrio</taxon>
    </lineage>
</organism>
<sequence>MKILIIADDLTSAADAALPFYEKGKQCEVVLNHHQRSTAEVVAIDTDSRNLTEQQAYEVTQQAASNAGEHKLVIKTIDSTLRGHIQAEIHAAFYASGKQHVVIAPAFPDAGRITKAGIQYVNSHPVAESSYGKDPVHPALTSSISELVPADLGISAVLPSDASSEVVQQALNYHKALILDANSQSALDLLVSRFPNHENILWVGSPGLAQALAFRSESQSAENLLPLEVSKLLVVIGSANDVSHQQKAQLKCISLPLYEADPDLIAPDLAMLAAPDERNANPQQVLGTLSSTASHLINRAKYDGVIATGGETSRAILDRLGVTSMTLCHQLEKGFPVCCTVLPGSELPLFIGIKAGGFGRPDSLKNAIQQFGFNQKGERHGTE</sequence>
<evidence type="ECO:0000256" key="2">
    <source>
        <dbReference type="ARBA" id="ARBA00022679"/>
    </source>
</evidence>
<dbReference type="Gene3D" id="3.40.50.10840">
    <property type="entry name" value="Putative sugar-binding, N-terminal domain"/>
    <property type="match status" value="1"/>
</dbReference>
<keyword evidence="3" id="KW-0547">Nucleotide-binding</keyword>
<dbReference type="EMBL" id="FUXU01000091">
    <property type="protein sequence ID" value="SKA67094.1"/>
    <property type="molecule type" value="Genomic_DNA"/>
</dbReference>
<evidence type="ECO:0000259" key="8">
    <source>
        <dbReference type="Pfam" id="PF17042"/>
    </source>
</evidence>
<dbReference type="Proteomes" id="UP000190162">
    <property type="component" value="Unassembled WGS sequence"/>
</dbReference>
<evidence type="ECO:0000313" key="9">
    <source>
        <dbReference type="EMBL" id="SKA67094.1"/>
    </source>
</evidence>
<evidence type="ECO:0000256" key="4">
    <source>
        <dbReference type="ARBA" id="ARBA00022777"/>
    </source>
</evidence>
<dbReference type="GO" id="GO:0005524">
    <property type="term" value="F:ATP binding"/>
    <property type="evidence" value="ECO:0007669"/>
    <property type="project" value="UniProtKB-KW"/>
</dbReference>
<keyword evidence="5" id="KW-0067">ATP-binding</keyword>
<accession>A0A1T4VQ23</accession>
<dbReference type="InterPro" id="IPR031475">
    <property type="entry name" value="NBD_C"/>
</dbReference>
<feature type="domain" description="Four-carbon acid sugar kinase N-terminal" evidence="7">
    <location>
        <begin position="3"/>
        <end position="212"/>
    </location>
</feature>
<dbReference type="InterPro" id="IPR010737">
    <property type="entry name" value="4-carb_acid_sugar_kinase_N"/>
</dbReference>
<evidence type="ECO:0000256" key="3">
    <source>
        <dbReference type="ARBA" id="ARBA00022741"/>
    </source>
</evidence>